<evidence type="ECO:0000313" key="2">
    <source>
        <dbReference type="Proteomes" id="UP000582837"/>
    </source>
</evidence>
<organism evidence="1 2">
    <name type="scientific">Longimicrobium terrae</name>
    <dbReference type="NCBI Taxonomy" id="1639882"/>
    <lineage>
        <taxon>Bacteria</taxon>
        <taxon>Pseudomonadati</taxon>
        <taxon>Gemmatimonadota</taxon>
        <taxon>Longimicrobiia</taxon>
        <taxon>Longimicrobiales</taxon>
        <taxon>Longimicrobiaceae</taxon>
        <taxon>Longimicrobium</taxon>
    </lineage>
</organism>
<keyword evidence="2" id="KW-1185">Reference proteome</keyword>
<dbReference type="RefSeq" id="WP_170037349.1">
    <property type="nucleotide sequence ID" value="NZ_JABDTL010000002.1"/>
</dbReference>
<protein>
    <submittedName>
        <fullName evidence="1">Uncharacterized protein</fullName>
    </submittedName>
</protein>
<proteinExistence type="predicted"/>
<dbReference type="Proteomes" id="UP000582837">
    <property type="component" value="Unassembled WGS sequence"/>
</dbReference>
<reference evidence="1 2" key="1">
    <citation type="submission" date="2020-08" db="EMBL/GenBank/DDBJ databases">
        <title>Genomic Encyclopedia of Type Strains, Phase IV (KMG-IV): sequencing the most valuable type-strain genomes for metagenomic binning, comparative biology and taxonomic classification.</title>
        <authorList>
            <person name="Goeker M."/>
        </authorList>
    </citation>
    <scope>NUCLEOTIDE SEQUENCE [LARGE SCALE GENOMIC DNA]</scope>
    <source>
        <strain evidence="1 2">DSM 29007</strain>
    </source>
</reference>
<dbReference type="EMBL" id="JACHIA010000002">
    <property type="protein sequence ID" value="MBB6069563.1"/>
    <property type="molecule type" value="Genomic_DNA"/>
</dbReference>
<evidence type="ECO:0000313" key="1">
    <source>
        <dbReference type="EMBL" id="MBB6069563.1"/>
    </source>
</evidence>
<accession>A0A841GVU1</accession>
<dbReference type="AlphaFoldDB" id="A0A841GVU1"/>
<comment type="caution">
    <text evidence="1">The sequence shown here is derived from an EMBL/GenBank/DDBJ whole genome shotgun (WGS) entry which is preliminary data.</text>
</comment>
<sequence>MLAIALPFSARDGHAQAADTARITRAVREICPGAQIRVSLHDGERMEGRCGAVTDARLLVRTPQGNAQIPLSGVKTLWVQRSYPTEATVLLAAAGAGIGFLVTPERSSAECIAKGNCSNRRDRIISGTTGAFVGALAGRFVGPRILSWVRLAP</sequence>
<name>A0A841GVU1_9BACT</name>
<gene>
    <name evidence="1" type="ORF">HNQ61_001178</name>
</gene>